<evidence type="ECO:0000313" key="2">
    <source>
        <dbReference type="Proteomes" id="UP000676565"/>
    </source>
</evidence>
<proteinExistence type="predicted"/>
<keyword evidence="2" id="KW-1185">Reference proteome</keyword>
<protein>
    <submittedName>
        <fullName evidence="1">Uncharacterized protein</fullName>
    </submittedName>
</protein>
<name>A0ABS5BLW9_9BACT</name>
<dbReference type="Proteomes" id="UP000676565">
    <property type="component" value="Unassembled WGS sequence"/>
</dbReference>
<dbReference type="EMBL" id="JAGKQQ010000001">
    <property type="protein sequence ID" value="MBP3954708.1"/>
    <property type="molecule type" value="Genomic_DNA"/>
</dbReference>
<accession>A0ABS5BLW9</accession>
<reference evidence="1 2" key="1">
    <citation type="submission" date="2021-04" db="EMBL/GenBank/DDBJ databases">
        <authorList>
            <person name="Ivanova A."/>
        </authorList>
    </citation>
    <scope>NUCLEOTIDE SEQUENCE [LARGE SCALE GENOMIC DNA]</scope>
    <source>
        <strain evidence="1 2">G18</strain>
    </source>
</reference>
<dbReference type="RefSeq" id="WP_210652827.1">
    <property type="nucleotide sequence ID" value="NZ_JAGKQQ010000001.1"/>
</dbReference>
<evidence type="ECO:0000313" key="1">
    <source>
        <dbReference type="EMBL" id="MBP3954708.1"/>
    </source>
</evidence>
<organism evidence="1 2">
    <name type="scientific">Gemmata palustris</name>
    <dbReference type="NCBI Taxonomy" id="2822762"/>
    <lineage>
        <taxon>Bacteria</taxon>
        <taxon>Pseudomonadati</taxon>
        <taxon>Planctomycetota</taxon>
        <taxon>Planctomycetia</taxon>
        <taxon>Gemmatales</taxon>
        <taxon>Gemmataceae</taxon>
        <taxon>Gemmata</taxon>
    </lineage>
</organism>
<sequence length="181" mass="20281">MTRSYSILSDDAARTDLQWVVEYDAGGVDIRGFWRGKAFDQKGLNSIRFMVNDNPRTDLLPNPLSLTIVSDRLLGILSPLVNQEEVQILGAPIYSEFTGQRVTGYHLVNPLRVLSALTPQCIASEPLITQFEVQVDKIPEHLHVFRLAKEEPALIVSNAITERLPEQELKGVCLIPIRGVY</sequence>
<comment type="caution">
    <text evidence="1">The sequence shown here is derived from an EMBL/GenBank/DDBJ whole genome shotgun (WGS) entry which is preliminary data.</text>
</comment>
<gene>
    <name evidence="1" type="ORF">J8F10_05345</name>
</gene>